<evidence type="ECO:0000256" key="14">
    <source>
        <dbReference type="RuleBase" id="RU000578"/>
    </source>
</evidence>
<dbReference type="InterPro" id="IPR001238">
    <property type="entry name" value="DNA-binding_RecF"/>
</dbReference>
<evidence type="ECO:0000256" key="3">
    <source>
        <dbReference type="ARBA" id="ARBA00020170"/>
    </source>
</evidence>
<gene>
    <name evidence="13 16" type="primary">recF</name>
    <name evidence="16" type="ORF">AOLFYP35_00495</name>
</gene>
<evidence type="ECO:0000256" key="2">
    <source>
        <dbReference type="ARBA" id="ARBA00008016"/>
    </source>
</evidence>
<keyword evidence="9 13" id="KW-0238">DNA-binding</keyword>
<dbReference type="GO" id="GO:0005524">
    <property type="term" value="F:ATP binding"/>
    <property type="evidence" value="ECO:0007669"/>
    <property type="project" value="UniProtKB-UniRule"/>
</dbReference>
<dbReference type="GO" id="GO:0006260">
    <property type="term" value="P:DNA replication"/>
    <property type="evidence" value="ECO:0007669"/>
    <property type="project" value="UniProtKB-UniRule"/>
</dbReference>
<comment type="similarity">
    <text evidence="2 13 14">Belongs to the RecF family.</text>
</comment>
<keyword evidence="6 13" id="KW-0547">Nucleotide-binding</keyword>
<comment type="function">
    <text evidence="12 13 14">The RecF protein is involved in DNA metabolism; it is required for DNA replication and normal SOS inducibility. RecF binds preferentially to single-stranded, linear DNA. It also seems to bind ATP.</text>
</comment>
<dbReference type="InterPro" id="IPR003395">
    <property type="entry name" value="RecF/RecN/SMC_N"/>
</dbReference>
<keyword evidence="8 13" id="KW-0067">ATP-binding</keyword>
<dbReference type="NCBIfam" id="TIGR00611">
    <property type="entry name" value="recf"/>
    <property type="match status" value="1"/>
</dbReference>
<dbReference type="GO" id="GO:0003697">
    <property type="term" value="F:single-stranded DNA binding"/>
    <property type="evidence" value="ECO:0007669"/>
    <property type="project" value="UniProtKB-UniRule"/>
</dbReference>
<protein>
    <recommendedName>
        <fullName evidence="3 13">DNA replication and repair protein RecF</fullName>
    </recommendedName>
</protein>
<evidence type="ECO:0000256" key="10">
    <source>
        <dbReference type="ARBA" id="ARBA00023204"/>
    </source>
</evidence>
<dbReference type="Gene3D" id="3.40.50.300">
    <property type="entry name" value="P-loop containing nucleotide triphosphate hydrolases"/>
    <property type="match status" value="1"/>
</dbReference>
<dbReference type="Gene3D" id="1.20.1050.90">
    <property type="entry name" value="RecF/RecN/SMC, N-terminal domain"/>
    <property type="match status" value="1"/>
</dbReference>
<dbReference type="InterPro" id="IPR042174">
    <property type="entry name" value="RecF_2"/>
</dbReference>
<accession>A0A6N2RT60</accession>
<evidence type="ECO:0000256" key="13">
    <source>
        <dbReference type="HAMAP-Rule" id="MF_00365"/>
    </source>
</evidence>
<dbReference type="InterPro" id="IPR027417">
    <property type="entry name" value="P-loop_NTPase"/>
</dbReference>
<keyword evidence="4 13" id="KW-0963">Cytoplasm</keyword>
<dbReference type="GO" id="GO:0006302">
    <property type="term" value="P:double-strand break repair"/>
    <property type="evidence" value="ECO:0007669"/>
    <property type="project" value="TreeGrafter"/>
</dbReference>
<evidence type="ECO:0000256" key="9">
    <source>
        <dbReference type="ARBA" id="ARBA00023125"/>
    </source>
</evidence>
<evidence type="ECO:0000256" key="12">
    <source>
        <dbReference type="ARBA" id="ARBA00025401"/>
    </source>
</evidence>
<dbReference type="PROSITE" id="PS00617">
    <property type="entry name" value="RECF_1"/>
    <property type="match status" value="1"/>
</dbReference>
<sequence length="386" mass="42030">MRVSHVALDDFRSYRHAVVEFAPGTTVLLGSNGQGKTNLVEAVSYLSAFSSHRVSAEQALVRLPLSADEAQPGGAVVRVRLVTAGERETVIELEIVRGKANRAKVNRTQVRPREVLGLLKSVVFSPEDLQIVRGDPQVRRQFLDDLLIQQHPLIAQVKSDFDKVARQRAALMKSAQSQLRRGFTPDFSTVEVWDDTFALLSAQLSLARVGLVEELRGPAAHAYEEIGGSPRKLDIEFLASQGNCPVGGDVATIAGELKEILASSRMKEAERGVNLFGAHRDDLKLTLGGMPVKGYASHGETWSVALSLRLGAFELLSRDGDTPILILDDVFAELDSSRRAGLTRMITEAEQVLITAAVADDVPQELHAQVHAVHWDPELGTVVGDE</sequence>
<keyword evidence="10 13" id="KW-0234">DNA repair</keyword>
<evidence type="ECO:0000256" key="1">
    <source>
        <dbReference type="ARBA" id="ARBA00004496"/>
    </source>
</evidence>
<proteinExistence type="inferred from homology"/>
<keyword evidence="7 13" id="KW-0227">DNA damage</keyword>
<organism evidence="16">
    <name type="scientific">Schaalia odontolytica</name>
    <dbReference type="NCBI Taxonomy" id="1660"/>
    <lineage>
        <taxon>Bacteria</taxon>
        <taxon>Bacillati</taxon>
        <taxon>Actinomycetota</taxon>
        <taxon>Actinomycetes</taxon>
        <taxon>Actinomycetales</taxon>
        <taxon>Actinomycetaceae</taxon>
        <taxon>Schaalia</taxon>
    </lineage>
</organism>
<reference evidence="16" key="1">
    <citation type="submission" date="2019-11" db="EMBL/GenBank/DDBJ databases">
        <authorList>
            <person name="Feng L."/>
        </authorList>
    </citation>
    <scope>NUCLEOTIDE SEQUENCE</scope>
    <source>
        <strain evidence="16">AodontolyticusLFYP35</strain>
    </source>
</reference>
<dbReference type="GO" id="GO:0009432">
    <property type="term" value="P:SOS response"/>
    <property type="evidence" value="ECO:0007669"/>
    <property type="project" value="UniProtKB-UniRule"/>
</dbReference>
<evidence type="ECO:0000256" key="11">
    <source>
        <dbReference type="ARBA" id="ARBA00023236"/>
    </source>
</evidence>
<dbReference type="HAMAP" id="MF_00365">
    <property type="entry name" value="RecF"/>
    <property type="match status" value="1"/>
</dbReference>
<evidence type="ECO:0000256" key="6">
    <source>
        <dbReference type="ARBA" id="ARBA00022741"/>
    </source>
</evidence>
<feature type="binding site" evidence="13">
    <location>
        <begin position="30"/>
        <end position="37"/>
    </location>
    <ligand>
        <name>ATP</name>
        <dbReference type="ChEBI" id="CHEBI:30616"/>
    </ligand>
</feature>
<evidence type="ECO:0000256" key="8">
    <source>
        <dbReference type="ARBA" id="ARBA00022840"/>
    </source>
</evidence>
<keyword evidence="11 13" id="KW-0742">SOS response</keyword>
<dbReference type="SUPFAM" id="SSF52540">
    <property type="entry name" value="P-loop containing nucleoside triphosphate hydrolases"/>
    <property type="match status" value="1"/>
</dbReference>
<evidence type="ECO:0000256" key="5">
    <source>
        <dbReference type="ARBA" id="ARBA00022705"/>
    </source>
</evidence>
<dbReference type="PROSITE" id="PS00618">
    <property type="entry name" value="RECF_2"/>
    <property type="match status" value="1"/>
</dbReference>
<dbReference type="AlphaFoldDB" id="A0A6N2RT60"/>
<dbReference type="PANTHER" id="PTHR32182">
    <property type="entry name" value="DNA REPLICATION AND REPAIR PROTEIN RECF"/>
    <property type="match status" value="1"/>
</dbReference>
<evidence type="ECO:0000313" key="16">
    <source>
        <dbReference type="EMBL" id="VYS83609.1"/>
    </source>
</evidence>
<dbReference type="EMBL" id="CACRSM010000002">
    <property type="protein sequence ID" value="VYS83609.1"/>
    <property type="molecule type" value="Genomic_DNA"/>
</dbReference>
<dbReference type="GO" id="GO:0000731">
    <property type="term" value="P:DNA synthesis involved in DNA repair"/>
    <property type="evidence" value="ECO:0007669"/>
    <property type="project" value="TreeGrafter"/>
</dbReference>
<dbReference type="InterPro" id="IPR018078">
    <property type="entry name" value="DNA-binding_RecF_CS"/>
</dbReference>
<evidence type="ECO:0000256" key="4">
    <source>
        <dbReference type="ARBA" id="ARBA00022490"/>
    </source>
</evidence>
<name>A0A6N2RT60_9ACTO</name>
<dbReference type="Pfam" id="PF02463">
    <property type="entry name" value="SMC_N"/>
    <property type="match status" value="1"/>
</dbReference>
<evidence type="ECO:0000256" key="7">
    <source>
        <dbReference type="ARBA" id="ARBA00022763"/>
    </source>
</evidence>
<feature type="domain" description="RecF/RecN/SMC N-terminal" evidence="15">
    <location>
        <begin position="3"/>
        <end position="357"/>
    </location>
</feature>
<dbReference type="PANTHER" id="PTHR32182:SF0">
    <property type="entry name" value="DNA REPLICATION AND REPAIR PROTEIN RECF"/>
    <property type="match status" value="1"/>
</dbReference>
<dbReference type="GO" id="GO:0005737">
    <property type="term" value="C:cytoplasm"/>
    <property type="evidence" value="ECO:0007669"/>
    <property type="project" value="UniProtKB-SubCell"/>
</dbReference>
<evidence type="ECO:0000259" key="15">
    <source>
        <dbReference type="Pfam" id="PF02463"/>
    </source>
</evidence>
<comment type="subcellular location">
    <subcellularLocation>
        <location evidence="1 13 14">Cytoplasm</location>
    </subcellularLocation>
</comment>
<keyword evidence="5 13" id="KW-0235">DNA replication</keyword>